<dbReference type="Gene3D" id="3.40.1190.10">
    <property type="entry name" value="Mur-like, catalytic domain"/>
    <property type="match status" value="1"/>
</dbReference>
<evidence type="ECO:0000313" key="14">
    <source>
        <dbReference type="Proteomes" id="UP000281261"/>
    </source>
</evidence>
<comment type="function">
    <text evidence="9 10">Cell wall formation. Catalyzes the addition of glutamate to the nucleotide precursor UDP-N-acetylmuramoyl-L-alanine (UMA).</text>
</comment>
<dbReference type="SUPFAM" id="SSF51984">
    <property type="entry name" value="MurCD N-terminal domain"/>
    <property type="match status" value="1"/>
</dbReference>
<reference evidence="13 14" key="1">
    <citation type="submission" date="2018-06" db="EMBL/GenBank/DDBJ databases">
        <title>Extensive metabolic versatility and redundancy in microbially diverse, dynamic hydrothermal sediments.</title>
        <authorList>
            <person name="Dombrowski N."/>
            <person name="Teske A."/>
            <person name="Baker B.J."/>
        </authorList>
    </citation>
    <scope>NUCLEOTIDE SEQUENCE [LARGE SCALE GENOMIC DNA]</scope>
    <source>
        <strain evidence="13">B79_G16</strain>
    </source>
</reference>
<dbReference type="UniPathway" id="UPA00219"/>
<evidence type="ECO:0000256" key="7">
    <source>
        <dbReference type="ARBA" id="ARBA00022840"/>
    </source>
</evidence>
<dbReference type="InterPro" id="IPR005762">
    <property type="entry name" value="MurD"/>
</dbReference>
<evidence type="ECO:0000256" key="6">
    <source>
        <dbReference type="ARBA" id="ARBA00022741"/>
    </source>
</evidence>
<comment type="pathway">
    <text evidence="2 9 10">Cell wall biogenesis; peptidoglycan biosynthesis.</text>
</comment>
<dbReference type="AlphaFoldDB" id="A0A420ZCU0"/>
<proteinExistence type="inferred from homology"/>
<evidence type="ECO:0000313" key="13">
    <source>
        <dbReference type="EMBL" id="RLC37400.1"/>
    </source>
</evidence>
<dbReference type="GO" id="GO:0005737">
    <property type="term" value="C:cytoplasm"/>
    <property type="evidence" value="ECO:0007669"/>
    <property type="project" value="UniProtKB-SubCell"/>
</dbReference>
<dbReference type="Proteomes" id="UP000281261">
    <property type="component" value="Unassembled WGS sequence"/>
</dbReference>
<dbReference type="EC" id="6.3.2.9" evidence="9 10"/>
<dbReference type="PANTHER" id="PTHR43692">
    <property type="entry name" value="UDP-N-ACETYLMURAMOYLALANINE--D-GLUTAMATE LIGASE"/>
    <property type="match status" value="1"/>
</dbReference>
<evidence type="ECO:0000259" key="11">
    <source>
        <dbReference type="Pfam" id="PF02875"/>
    </source>
</evidence>
<evidence type="ECO:0000256" key="2">
    <source>
        <dbReference type="ARBA" id="ARBA00004752"/>
    </source>
</evidence>
<dbReference type="SUPFAM" id="SSF53623">
    <property type="entry name" value="MurD-like peptide ligases, catalytic domain"/>
    <property type="match status" value="1"/>
</dbReference>
<dbReference type="GO" id="GO:0008360">
    <property type="term" value="P:regulation of cell shape"/>
    <property type="evidence" value="ECO:0007669"/>
    <property type="project" value="UniProtKB-KW"/>
</dbReference>
<gene>
    <name evidence="9 13" type="primary">murD</name>
    <name evidence="13" type="ORF">DRH29_02265</name>
</gene>
<evidence type="ECO:0000259" key="12">
    <source>
        <dbReference type="Pfam" id="PF08245"/>
    </source>
</evidence>
<comment type="caution">
    <text evidence="13">The sequence shown here is derived from an EMBL/GenBank/DDBJ whole genome shotgun (WGS) entry which is preliminary data.</text>
</comment>
<sequence length="458" mass="50276">MTNSELKGRRVAVLGLGKEGLDLVRFLCRQGASVTVLDQNTAAQLGNNYKQAKKFGAKFKLGDMHLDGLEIFEIIFRSPGVPLQLPEIKKAKRAGVKISSAIKLFFDLCPAKIVAVTGTKGKSTTASLIYHLLKGGRSRVFLAGNIGKPPLALIGRLQRKDTVVLELSSFQLEDLHKSPQIAVWLNVVPEHLDRHKNFSSYLAAKKNIIKHQRGQDWLIVSRDFAGSRKSLKDAKGKVFIYSLNKVLKRGLYIAKGDIVYRTLDSGKRQVVTKVSDITLKGKHNLQNVLSAIAVAVLSGVSLKQIARKLTAFKPLEHRLELAREIGDVIFINDSLGTTPEAAAAAAQAFAYRDTAMIVGGVYKGGDIVKMAKDMAKHGVKFVALIGKSASKFERIFKRHAPDVATKKFSTFKSAIKEAYNQVRTNGGVVILSPACASFDMFKNAYKRGKEFKDIVKSL</sequence>
<evidence type="ECO:0000256" key="9">
    <source>
        <dbReference type="HAMAP-Rule" id="MF_00639"/>
    </source>
</evidence>
<dbReference type="GO" id="GO:0004326">
    <property type="term" value="F:tetrahydrofolylpolyglutamate synthase activity"/>
    <property type="evidence" value="ECO:0007669"/>
    <property type="project" value="InterPro"/>
</dbReference>
<organism evidence="13 14">
    <name type="scientific">candidate division Kazan bacterium</name>
    <dbReference type="NCBI Taxonomy" id="2202143"/>
    <lineage>
        <taxon>Bacteria</taxon>
        <taxon>Bacteria division Kazan-3B-28</taxon>
    </lineage>
</organism>
<dbReference type="InterPro" id="IPR036565">
    <property type="entry name" value="Mur-like_cat_sf"/>
</dbReference>
<dbReference type="InterPro" id="IPR036615">
    <property type="entry name" value="Mur_ligase_C_dom_sf"/>
</dbReference>
<dbReference type="HAMAP" id="MF_00639">
    <property type="entry name" value="MurD"/>
    <property type="match status" value="1"/>
</dbReference>
<keyword evidence="6 9" id="KW-0547">Nucleotide-binding</keyword>
<comment type="similarity">
    <text evidence="9">Belongs to the MurCDEF family.</text>
</comment>
<keyword evidence="9 10" id="KW-0133">Cell shape</keyword>
<name>A0A420ZCU0_UNCK3</name>
<dbReference type="InterPro" id="IPR004101">
    <property type="entry name" value="Mur_ligase_C"/>
</dbReference>
<dbReference type="GO" id="GO:0008764">
    <property type="term" value="F:UDP-N-acetylmuramoylalanine-D-glutamate ligase activity"/>
    <property type="evidence" value="ECO:0007669"/>
    <property type="project" value="UniProtKB-UniRule"/>
</dbReference>
<keyword evidence="5 9" id="KW-0132">Cell division</keyword>
<dbReference type="GO" id="GO:0009252">
    <property type="term" value="P:peptidoglycan biosynthetic process"/>
    <property type="evidence" value="ECO:0007669"/>
    <property type="project" value="UniProtKB-UniRule"/>
</dbReference>
<dbReference type="InterPro" id="IPR013221">
    <property type="entry name" value="Mur_ligase_cen"/>
</dbReference>
<dbReference type="GO" id="GO:0005524">
    <property type="term" value="F:ATP binding"/>
    <property type="evidence" value="ECO:0007669"/>
    <property type="project" value="UniProtKB-UniRule"/>
</dbReference>
<dbReference type="NCBIfam" id="TIGR01087">
    <property type="entry name" value="murD"/>
    <property type="match status" value="1"/>
</dbReference>
<feature type="domain" description="Mur ligase C-terminal" evidence="11">
    <location>
        <begin position="317"/>
        <end position="435"/>
    </location>
</feature>
<accession>A0A420ZCU0</accession>
<evidence type="ECO:0000256" key="10">
    <source>
        <dbReference type="RuleBase" id="RU003664"/>
    </source>
</evidence>
<feature type="binding site" evidence="9">
    <location>
        <begin position="118"/>
        <end position="124"/>
    </location>
    <ligand>
        <name>ATP</name>
        <dbReference type="ChEBI" id="CHEBI:30616"/>
    </ligand>
</feature>
<dbReference type="SUPFAM" id="SSF53244">
    <property type="entry name" value="MurD-like peptide ligases, peptide-binding domain"/>
    <property type="match status" value="1"/>
</dbReference>
<dbReference type="GO" id="GO:0051301">
    <property type="term" value="P:cell division"/>
    <property type="evidence" value="ECO:0007669"/>
    <property type="project" value="UniProtKB-KW"/>
</dbReference>
<evidence type="ECO:0000256" key="3">
    <source>
        <dbReference type="ARBA" id="ARBA00022490"/>
    </source>
</evidence>
<keyword evidence="9 10" id="KW-0961">Cell wall biogenesis/degradation</keyword>
<dbReference type="PROSITE" id="PS01011">
    <property type="entry name" value="FOLYLPOLYGLU_SYNT_1"/>
    <property type="match status" value="1"/>
</dbReference>
<dbReference type="Pfam" id="PF21799">
    <property type="entry name" value="MurD-like_N"/>
    <property type="match status" value="1"/>
</dbReference>
<keyword evidence="4 9" id="KW-0436">Ligase</keyword>
<dbReference type="PANTHER" id="PTHR43692:SF1">
    <property type="entry name" value="UDP-N-ACETYLMURAMOYLALANINE--D-GLUTAMATE LIGASE"/>
    <property type="match status" value="1"/>
</dbReference>
<feature type="domain" description="Mur ligase central" evidence="12">
    <location>
        <begin position="116"/>
        <end position="295"/>
    </location>
</feature>
<dbReference type="Gene3D" id="3.40.50.720">
    <property type="entry name" value="NAD(P)-binding Rossmann-like Domain"/>
    <property type="match status" value="1"/>
</dbReference>
<dbReference type="Pfam" id="PF08245">
    <property type="entry name" value="Mur_ligase_M"/>
    <property type="match status" value="1"/>
</dbReference>
<keyword evidence="7 9" id="KW-0067">ATP-binding</keyword>
<comment type="subcellular location">
    <subcellularLocation>
        <location evidence="1 9 10">Cytoplasm</location>
    </subcellularLocation>
</comment>
<dbReference type="InterPro" id="IPR018109">
    <property type="entry name" value="Folylpolyglutamate_synth_CS"/>
</dbReference>
<evidence type="ECO:0000256" key="8">
    <source>
        <dbReference type="ARBA" id="ARBA00023306"/>
    </source>
</evidence>
<dbReference type="Gene3D" id="3.90.190.20">
    <property type="entry name" value="Mur ligase, C-terminal domain"/>
    <property type="match status" value="1"/>
</dbReference>
<evidence type="ECO:0000256" key="5">
    <source>
        <dbReference type="ARBA" id="ARBA00022618"/>
    </source>
</evidence>
<evidence type="ECO:0000256" key="1">
    <source>
        <dbReference type="ARBA" id="ARBA00004496"/>
    </source>
</evidence>
<dbReference type="Pfam" id="PF02875">
    <property type="entry name" value="Mur_ligase_C"/>
    <property type="match status" value="1"/>
</dbReference>
<keyword evidence="9 10" id="KW-0573">Peptidoglycan synthesis</keyword>
<dbReference type="EMBL" id="QMNG01000005">
    <property type="protein sequence ID" value="RLC37400.1"/>
    <property type="molecule type" value="Genomic_DNA"/>
</dbReference>
<protein>
    <recommendedName>
        <fullName evidence="9 10">UDP-N-acetylmuramoylalanine--D-glutamate ligase</fullName>
        <ecNumber evidence="9 10">6.3.2.9</ecNumber>
    </recommendedName>
    <alternativeName>
        <fullName evidence="9">D-glutamic acid-adding enzyme</fullName>
    </alternativeName>
    <alternativeName>
        <fullName evidence="9">UDP-N-acetylmuramoyl-L-alanyl-D-glutamate synthetase</fullName>
    </alternativeName>
</protein>
<dbReference type="GO" id="GO:0071555">
    <property type="term" value="P:cell wall organization"/>
    <property type="evidence" value="ECO:0007669"/>
    <property type="project" value="UniProtKB-KW"/>
</dbReference>
<evidence type="ECO:0000256" key="4">
    <source>
        <dbReference type="ARBA" id="ARBA00022598"/>
    </source>
</evidence>
<comment type="catalytic activity">
    <reaction evidence="9 10">
        <text>UDP-N-acetyl-alpha-D-muramoyl-L-alanine + D-glutamate + ATP = UDP-N-acetyl-alpha-D-muramoyl-L-alanyl-D-glutamate + ADP + phosphate + H(+)</text>
        <dbReference type="Rhea" id="RHEA:16429"/>
        <dbReference type="ChEBI" id="CHEBI:15378"/>
        <dbReference type="ChEBI" id="CHEBI:29986"/>
        <dbReference type="ChEBI" id="CHEBI:30616"/>
        <dbReference type="ChEBI" id="CHEBI:43474"/>
        <dbReference type="ChEBI" id="CHEBI:83898"/>
        <dbReference type="ChEBI" id="CHEBI:83900"/>
        <dbReference type="ChEBI" id="CHEBI:456216"/>
        <dbReference type="EC" id="6.3.2.9"/>
    </reaction>
</comment>
<keyword evidence="3 9" id="KW-0963">Cytoplasm</keyword>
<keyword evidence="8 9" id="KW-0131">Cell cycle</keyword>